<dbReference type="Gene3D" id="3.30.1150.10">
    <property type="match status" value="1"/>
</dbReference>
<keyword evidence="1" id="KW-0472">Membrane</keyword>
<evidence type="ECO:0000313" key="3">
    <source>
        <dbReference type="EMBL" id="MFC7347597.1"/>
    </source>
</evidence>
<keyword evidence="4" id="KW-1185">Reference proteome</keyword>
<feature type="transmembrane region" description="Helical" evidence="1">
    <location>
        <begin position="6"/>
        <end position="22"/>
    </location>
</feature>
<dbReference type="PANTHER" id="PTHR33446:SF2">
    <property type="entry name" value="PROTEIN TONB"/>
    <property type="match status" value="1"/>
</dbReference>
<feature type="transmembrane region" description="Helical" evidence="1">
    <location>
        <begin position="34"/>
        <end position="51"/>
    </location>
</feature>
<dbReference type="EMBL" id="JBHTCR010000005">
    <property type="protein sequence ID" value="MFC7347597.1"/>
    <property type="molecule type" value="Genomic_DNA"/>
</dbReference>
<sequence length="592" mass="68441">MEIILLKIIICSGVLLGLYHLFLAKERTFTFNRFYLIFALLFSLCIPFATIETKQVHEEIPSAIFVEETVQPITAASTAAQQESFDYLKVLLIINFIVTGILLLKIGYSILKIKRLKGRKIDYQSRKIVLLEKDLAPFSFWDTIYLSENYFHDSKIDDTIFLHEAIHIKQKHSADILFVEIVKALFWFNPFIYFYKKAMVSNHEFIADESVLVQSNNVKNYQELILQEILKQQNLSLIHQFNFNNTKKRFIMMTSKNSKFAKAKKFLAIPAFAALAIVFAEKTYAKDNIENFDTKKSNPLSQAFLNSPYEEVQKILSKYNDLLKNRKYAEFDRTISQEDRKTLMEFYPQLSEQEKDELPFIFTKTKKAERNAVSENDLKEFSNAAKYGVWIDENKIGNATLKNYKASDFSHKSISKRYKNAISKKNPQPFQVNLMTNAYYDKYSKEEPRTLMSFKVRAFVKGKDTIPVKRNTEAKSQQDVAFGKEADLKPAEFPGGANKLRNFVSANFDGSIMKGDEGTIKTVIYFNVDEAGKVSNINATGENAKFNNEAMRVIKLANQDVTWKPAEKDGQPVKYRYQIPLVMNFETYKKTQ</sequence>
<reference evidence="4" key="1">
    <citation type="journal article" date="2019" name="Int. J. Syst. Evol. Microbiol.">
        <title>The Global Catalogue of Microorganisms (GCM) 10K type strain sequencing project: providing services to taxonomists for standard genome sequencing and annotation.</title>
        <authorList>
            <consortium name="The Broad Institute Genomics Platform"/>
            <consortium name="The Broad Institute Genome Sequencing Center for Infectious Disease"/>
            <person name="Wu L."/>
            <person name="Ma J."/>
        </authorList>
    </citation>
    <scope>NUCLEOTIDE SEQUENCE [LARGE SCALE GENOMIC DNA]</scope>
    <source>
        <strain evidence="4">CCUG 54781</strain>
    </source>
</reference>
<organism evidence="3 4">
    <name type="scientific">Chryseobacterium zhengzhouense</name>
    <dbReference type="NCBI Taxonomy" id="1636086"/>
    <lineage>
        <taxon>Bacteria</taxon>
        <taxon>Pseudomonadati</taxon>
        <taxon>Bacteroidota</taxon>
        <taxon>Flavobacteriia</taxon>
        <taxon>Flavobacteriales</taxon>
        <taxon>Weeksellaceae</taxon>
        <taxon>Chryseobacterium group</taxon>
        <taxon>Chryseobacterium</taxon>
    </lineage>
</organism>
<keyword evidence="1" id="KW-1133">Transmembrane helix</keyword>
<gene>
    <name evidence="3" type="ORF">ACFQO9_12795</name>
</gene>
<protein>
    <submittedName>
        <fullName evidence="3">M56 family metallopeptidase</fullName>
    </submittedName>
</protein>
<evidence type="ECO:0000313" key="4">
    <source>
        <dbReference type="Proteomes" id="UP001596550"/>
    </source>
</evidence>
<feature type="domain" description="Peptidase M56" evidence="2">
    <location>
        <begin position="140"/>
        <end position="252"/>
    </location>
</feature>
<dbReference type="PANTHER" id="PTHR33446">
    <property type="entry name" value="PROTEIN TONB-RELATED"/>
    <property type="match status" value="1"/>
</dbReference>
<evidence type="ECO:0000256" key="1">
    <source>
        <dbReference type="SAM" id="Phobius"/>
    </source>
</evidence>
<proteinExistence type="predicted"/>
<dbReference type="RefSeq" id="WP_378179470.1">
    <property type="nucleotide sequence ID" value="NZ_JBHTCR010000005.1"/>
</dbReference>
<evidence type="ECO:0000259" key="2">
    <source>
        <dbReference type="Pfam" id="PF05569"/>
    </source>
</evidence>
<dbReference type="Pfam" id="PF05569">
    <property type="entry name" value="Peptidase_M56"/>
    <property type="match status" value="1"/>
</dbReference>
<keyword evidence="1" id="KW-0812">Transmembrane</keyword>
<comment type="caution">
    <text evidence="3">The sequence shown here is derived from an EMBL/GenBank/DDBJ whole genome shotgun (WGS) entry which is preliminary data.</text>
</comment>
<name>A0ABW2M2I9_9FLAO</name>
<dbReference type="Proteomes" id="UP001596550">
    <property type="component" value="Unassembled WGS sequence"/>
</dbReference>
<dbReference type="CDD" id="cd07341">
    <property type="entry name" value="M56_BlaR1_MecR1_like"/>
    <property type="match status" value="1"/>
</dbReference>
<accession>A0ABW2M2I9</accession>
<dbReference type="SUPFAM" id="SSF74653">
    <property type="entry name" value="TolA/TonB C-terminal domain"/>
    <property type="match status" value="1"/>
</dbReference>
<dbReference type="InterPro" id="IPR051045">
    <property type="entry name" value="TonB-dependent_transducer"/>
</dbReference>
<feature type="transmembrane region" description="Helical" evidence="1">
    <location>
        <begin position="90"/>
        <end position="111"/>
    </location>
</feature>
<dbReference type="InterPro" id="IPR008756">
    <property type="entry name" value="Peptidase_M56"/>
</dbReference>